<dbReference type="InterPro" id="IPR001753">
    <property type="entry name" value="Enoyl-CoA_hydra/iso"/>
</dbReference>
<organism evidence="3">
    <name type="scientific">marine metagenome</name>
    <dbReference type="NCBI Taxonomy" id="408172"/>
    <lineage>
        <taxon>unclassified sequences</taxon>
        <taxon>metagenomes</taxon>
        <taxon>ecological metagenomes</taxon>
    </lineage>
</organism>
<reference evidence="3" key="1">
    <citation type="submission" date="2018-05" db="EMBL/GenBank/DDBJ databases">
        <authorList>
            <person name="Lanie J.A."/>
            <person name="Ng W.-L."/>
            <person name="Kazmierczak K.M."/>
            <person name="Andrzejewski T.M."/>
            <person name="Davidsen T.M."/>
            <person name="Wayne K.J."/>
            <person name="Tettelin H."/>
            <person name="Glass J.I."/>
            <person name="Rusch D."/>
            <person name="Podicherti R."/>
            <person name="Tsui H.-C.T."/>
            <person name="Winkler M.E."/>
        </authorList>
    </citation>
    <scope>NUCLEOTIDE SEQUENCE</scope>
</reference>
<proteinExistence type="inferred from homology"/>
<dbReference type="GO" id="GO:0016829">
    <property type="term" value="F:lyase activity"/>
    <property type="evidence" value="ECO:0007669"/>
    <property type="project" value="UniProtKB-KW"/>
</dbReference>
<evidence type="ECO:0000256" key="2">
    <source>
        <dbReference type="ARBA" id="ARBA00023239"/>
    </source>
</evidence>
<evidence type="ECO:0008006" key="4">
    <source>
        <dbReference type="Google" id="ProtNLM"/>
    </source>
</evidence>
<evidence type="ECO:0000256" key="1">
    <source>
        <dbReference type="ARBA" id="ARBA00005254"/>
    </source>
</evidence>
<dbReference type="InterPro" id="IPR029045">
    <property type="entry name" value="ClpP/crotonase-like_dom_sf"/>
</dbReference>
<accession>A0A381P458</accession>
<dbReference type="GO" id="GO:0006635">
    <property type="term" value="P:fatty acid beta-oxidation"/>
    <property type="evidence" value="ECO:0007669"/>
    <property type="project" value="TreeGrafter"/>
</dbReference>
<name>A0A381P458_9ZZZZ</name>
<gene>
    <name evidence="3" type="ORF">METZ01_LOCUS13852</name>
</gene>
<dbReference type="Pfam" id="PF00378">
    <property type="entry name" value="ECH_1"/>
    <property type="match status" value="1"/>
</dbReference>
<evidence type="ECO:0000313" key="3">
    <source>
        <dbReference type="EMBL" id="SUZ60998.1"/>
    </source>
</evidence>
<dbReference type="PANTHER" id="PTHR11941">
    <property type="entry name" value="ENOYL-COA HYDRATASE-RELATED"/>
    <property type="match status" value="1"/>
</dbReference>
<dbReference type="EMBL" id="UINC01000777">
    <property type="protein sequence ID" value="SUZ60998.1"/>
    <property type="molecule type" value="Genomic_DNA"/>
</dbReference>
<dbReference type="AlphaFoldDB" id="A0A381P458"/>
<comment type="similarity">
    <text evidence="1">Belongs to the enoyl-CoA hydratase/isomerase family.</text>
</comment>
<dbReference type="Gene3D" id="3.90.226.10">
    <property type="entry name" value="2-enoyl-CoA Hydratase, Chain A, domain 1"/>
    <property type="match status" value="1"/>
</dbReference>
<dbReference type="SUPFAM" id="SSF52096">
    <property type="entry name" value="ClpP/crotonase"/>
    <property type="match status" value="1"/>
</dbReference>
<dbReference type="PANTHER" id="PTHR11941:SF133">
    <property type="entry name" value="1,2-EPOXYPHENYLACETYL-COA ISOMERASE"/>
    <property type="match status" value="1"/>
</dbReference>
<protein>
    <recommendedName>
        <fullName evidence="4">Enoyl-CoA hydratase</fullName>
    </recommendedName>
</protein>
<keyword evidence="2" id="KW-0456">Lyase</keyword>
<dbReference type="Gene3D" id="1.10.12.10">
    <property type="entry name" value="Lyase 2-enoyl-coa Hydratase, Chain A, domain 2"/>
    <property type="match status" value="1"/>
</dbReference>
<dbReference type="InterPro" id="IPR014748">
    <property type="entry name" value="Enoyl-CoA_hydra_C"/>
</dbReference>
<dbReference type="CDD" id="cd06558">
    <property type="entry name" value="crotonase-like"/>
    <property type="match status" value="1"/>
</dbReference>
<sequence>MESHELETLIIDASDNGVVTVTMNRPEKKNAANSVMWDELRDTWNALAVDPQVRAVIMTGAGDAFCSGADLGGQQRERHQLVSMNLIHQTVEALYSIMVPVIAKVNGVAAGAGMNMALACDLIVASDQARFSEIFARRGLSVDFGGTWVLPRLIGLHKAKELAFFADVISAEQAAEFGIVNKVVPHEQLDDETQDWADRLAAGPPLALAMTKRMLTLNASNDFKSALEAEGMAQTVNFYTSDTKEAVAAFLDKRDPKFEGR</sequence>
<dbReference type="PROSITE" id="PS00166">
    <property type="entry name" value="ENOYL_COA_HYDRATASE"/>
    <property type="match status" value="1"/>
</dbReference>
<dbReference type="InterPro" id="IPR018376">
    <property type="entry name" value="Enoyl-CoA_hyd/isom_CS"/>
</dbReference>